<dbReference type="PANTHER" id="PTHR33202">
    <property type="entry name" value="ZINC UPTAKE REGULATION PROTEIN"/>
    <property type="match status" value="1"/>
</dbReference>
<dbReference type="Pfam" id="PF01475">
    <property type="entry name" value="FUR"/>
    <property type="match status" value="1"/>
</dbReference>
<keyword evidence="6" id="KW-0804">Transcription</keyword>
<name>A0ABP8XVP7_9MICO</name>
<dbReference type="InterPro" id="IPR036388">
    <property type="entry name" value="WH-like_DNA-bd_sf"/>
</dbReference>
<accession>A0ABP8XVP7</accession>
<dbReference type="InterPro" id="IPR002481">
    <property type="entry name" value="FUR"/>
</dbReference>
<evidence type="ECO:0000256" key="3">
    <source>
        <dbReference type="ARBA" id="ARBA00022833"/>
    </source>
</evidence>
<organism evidence="8 9">
    <name type="scientific">Pedococcus ginsenosidimutans</name>
    <dbReference type="NCBI Taxonomy" id="490570"/>
    <lineage>
        <taxon>Bacteria</taxon>
        <taxon>Bacillati</taxon>
        <taxon>Actinomycetota</taxon>
        <taxon>Actinomycetes</taxon>
        <taxon>Micrococcales</taxon>
        <taxon>Intrasporangiaceae</taxon>
        <taxon>Pedococcus</taxon>
    </lineage>
</organism>
<evidence type="ECO:0000256" key="6">
    <source>
        <dbReference type="ARBA" id="ARBA00023163"/>
    </source>
</evidence>
<evidence type="ECO:0000256" key="5">
    <source>
        <dbReference type="ARBA" id="ARBA00023125"/>
    </source>
</evidence>
<dbReference type="Proteomes" id="UP001500556">
    <property type="component" value="Unassembled WGS sequence"/>
</dbReference>
<comment type="similarity">
    <text evidence="1">Belongs to the Fur family.</text>
</comment>
<keyword evidence="4" id="KW-0805">Transcription regulation</keyword>
<dbReference type="CDD" id="cd07153">
    <property type="entry name" value="Fur_like"/>
    <property type="match status" value="1"/>
</dbReference>
<sequence>MDTVDDVGERLRAQGRRMTPQRQRVLEAVATLGHATPEDVVEKVGADGGPALAPSTVYRALEALESLDVVGHTHLDHRAPSYHLADHADHIHLVCRSCGRVEQCDRTLADGFAGNVLQSRGFVADVTHMAVHGLCATCANRT</sequence>
<evidence type="ECO:0000256" key="4">
    <source>
        <dbReference type="ARBA" id="ARBA00023015"/>
    </source>
</evidence>
<dbReference type="PANTHER" id="PTHR33202:SF7">
    <property type="entry name" value="FERRIC UPTAKE REGULATION PROTEIN"/>
    <property type="match status" value="1"/>
</dbReference>
<evidence type="ECO:0000256" key="7">
    <source>
        <dbReference type="SAM" id="MobiDB-lite"/>
    </source>
</evidence>
<protein>
    <submittedName>
        <fullName evidence="8">Transcriptional repressor</fullName>
    </submittedName>
</protein>
<keyword evidence="2" id="KW-0678">Repressor</keyword>
<evidence type="ECO:0000256" key="2">
    <source>
        <dbReference type="ARBA" id="ARBA00022491"/>
    </source>
</evidence>
<dbReference type="InterPro" id="IPR036390">
    <property type="entry name" value="WH_DNA-bd_sf"/>
</dbReference>
<keyword evidence="9" id="KW-1185">Reference proteome</keyword>
<dbReference type="Gene3D" id="1.10.10.10">
    <property type="entry name" value="Winged helix-like DNA-binding domain superfamily/Winged helix DNA-binding domain"/>
    <property type="match status" value="1"/>
</dbReference>
<dbReference type="Gene3D" id="3.30.1490.190">
    <property type="match status" value="1"/>
</dbReference>
<keyword evidence="3" id="KW-0862">Zinc</keyword>
<proteinExistence type="inferred from homology"/>
<dbReference type="EMBL" id="BAABLO010000003">
    <property type="protein sequence ID" value="GAA4715000.1"/>
    <property type="molecule type" value="Genomic_DNA"/>
</dbReference>
<feature type="region of interest" description="Disordered" evidence="7">
    <location>
        <begin position="1"/>
        <end position="20"/>
    </location>
</feature>
<evidence type="ECO:0000313" key="9">
    <source>
        <dbReference type="Proteomes" id="UP001500556"/>
    </source>
</evidence>
<evidence type="ECO:0000313" key="8">
    <source>
        <dbReference type="EMBL" id="GAA4715000.1"/>
    </source>
</evidence>
<comment type="caution">
    <text evidence="8">The sequence shown here is derived from an EMBL/GenBank/DDBJ whole genome shotgun (WGS) entry which is preliminary data.</text>
</comment>
<keyword evidence="5" id="KW-0238">DNA-binding</keyword>
<dbReference type="InterPro" id="IPR043135">
    <property type="entry name" value="Fur_C"/>
</dbReference>
<evidence type="ECO:0000256" key="1">
    <source>
        <dbReference type="ARBA" id="ARBA00007957"/>
    </source>
</evidence>
<reference evidence="9" key="1">
    <citation type="journal article" date="2019" name="Int. J. Syst. Evol. Microbiol.">
        <title>The Global Catalogue of Microorganisms (GCM) 10K type strain sequencing project: providing services to taxonomists for standard genome sequencing and annotation.</title>
        <authorList>
            <consortium name="The Broad Institute Genomics Platform"/>
            <consortium name="The Broad Institute Genome Sequencing Center for Infectious Disease"/>
            <person name="Wu L."/>
            <person name="Ma J."/>
        </authorList>
    </citation>
    <scope>NUCLEOTIDE SEQUENCE [LARGE SCALE GENOMIC DNA]</scope>
    <source>
        <strain evidence="9">JCM 18961</strain>
    </source>
</reference>
<gene>
    <name evidence="8" type="ORF">GCM10025782_09320</name>
</gene>
<dbReference type="SUPFAM" id="SSF46785">
    <property type="entry name" value="Winged helix' DNA-binding domain"/>
    <property type="match status" value="1"/>
</dbReference>